<dbReference type="Pfam" id="PF00005">
    <property type="entry name" value="ABC_tran"/>
    <property type="match status" value="1"/>
</dbReference>
<evidence type="ECO:0000256" key="4">
    <source>
        <dbReference type="ARBA" id="ARBA00022840"/>
    </source>
</evidence>
<dbReference type="GO" id="GO:0005524">
    <property type="term" value="F:ATP binding"/>
    <property type="evidence" value="ECO:0007669"/>
    <property type="project" value="UniProtKB-KW"/>
</dbReference>
<comment type="function">
    <text evidence="5">Probably part of an ABC transporter complex. Responsible for energy coupling to the transport system.</text>
</comment>
<evidence type="ECO:0000256" key="1">
    <source>
        <dbReference type="ARBA" id="ARBA00004236"/>
    </source>
</evidence>
<comment type="subcellular location">
    <subcellularLocation>
        <location evidence="1">Cell membrane</location>
    </subcellularLocation>
</comment>
<keyword evidence="4" id="KW-0067">ATP-binding</keyword>
<sequence>MITLSQINQRVVKIPTLSIDRGATAVIGPNGSGKTTLLEVCAGLTTPTQGTVLIDGTPPREMEVAWVSSSPDRNILFSTVRDEVASPCRFAGLSCQETESAVEQVCDRLGIVHLLDRLTRTLSGGEKGVVALATALVKEPTVLILDEFDAYLDHQTLAGITRLIQPSSVRYLLFCTQNMALASAADQVIFLKDGQVLASGRPGAVFNQIRTEGFSPLFFWMEGGRCT</sequence>
<proteinExistence type="predicted"/>
<dbReference type="KEGG" id="mpl:Mpal_1013"/>
<dbReference type="RefSeq" id="WP_012617680.1">
    <property type="nucleotide sequence ID" value="NC_011832.1"/>
</dbReference>
<name>B8GGV6_METPE</name>
<dbReference type="Proteomes" id="UP000002457">
    <property type="component" value="Chromosome"/>
</dbReference>
<reference evidence="7 8" key="1">
    <citation type="journal article" date="2015" name="Genome Announc.">
        <title>Complete Genome Sequence of Methanosphaerula palustris E1-9CT, a Hydrogenotrophic Methanogen Isolated from a Minerotrophic Fen Peatland.</title>
        <authorList>
            <person name="Cadillo-Quiroz H."/>
            <person name="Browne P."/>
            <person name="Kyrpides N."/>
            <person name="Woyke T."/>
            <person name="Goodwin L."/>
            <person name="Detter C."/>
            <person name="Yavitt J.B."/>
            <person name="Zinder S.H."/>
        </authorList>
    </citation>
    <scope>NUCLEOTIDE SEQUENCE [LARGE SCALE GENOMIC DNA]</scope>
    <source>
        <strain evidence="8">ATCC BAA-1556 / DSM 19958 / E1-9c</strain>
    </source>
</reference>
<dbReference type="GO" id="GO:0016887">
    <property type="term" value="F:ATP hydrolysis activity"/>
    <property type="evidence" value="ECO:0007669"/>
    <property type="project" value="InterPro"/>
</dbReference>
<dbReference type="GO" id="GO:0042626">
    <property type="term" value="F:ATPase-coupled transmembrane transporter activity"/>
    <property type="evidence" value="ECO:0007669"/>
    <property type="project" value="TreeGrafter"/>
</dbReference>
<dbReference type="HOGENOM" id="CLU_000604_1_22_2"/>
<dbReference type="SUPFAM" id="SSF52540">
    <property type="entry name" value="P-loop containing nucleoside triphosphate hydrolases"/>
    <property type="match status" value="1"/>
</dbReference>
<dbReference type="STRING" id="521011.Mpal_1013"/>
<dbReference type="InterPro" id="IPR027417">
    <property type="entry name" value="P-loop_NTPase"/>
</dbReference>
<evidence type="ECO:0000256" key="5">
    <source>
        <dbReference type="ARBA" id="ARBA00025157"/>
    </source>
</evidence>
<evidence type="ECO:0000256" key="3">
    <source>
        <dbReference type="ARBA" id="ARBA00022741"/>
    </source>
</evidence>
<organism evidence="7 8">
    <name type="scientific">Methanosphaerula palustris (strain ATCC BAA-1556 / DSM 19958 / E1-9c)</name>
    <dbReference type="NCBI Taxonomy" id="521011"/>
    <lineage>
        <taxon>Archaea</taxon>
        <taxon>Methanobacteriati</taxon>
        <taxon>Methanobacteriota</taxon>
        <taxon>Stenosarchaea group</taxon>
        <taxon>Methanomicrobia</taxon>
        <taxon>Methanomicrobiales</taxon>
        <taxon>Methanoregulaceae</taxon>
        <taxon>Methanosphaerula</taxon>
    </lineage>
</organism>
<keyword evidence="3" id="KW-0547">Nucleotide-binding</keyword>
<accession>B8GGV6</accession>
<dbReference type="EMBL" id="CP001338">
    <property type="protein sequence ID" value="ACL16361.1"/>
    <property type="molecule type" value="Genomic_DNA"/>
</dbReference>
<evidence type="ECO:0000256" key="2">
    <source>
        <dbReference type="ARBA" id="ARBA00022448"/>
    </source>
</evidence>
<dbReference type="eggNOG" id="arCOG00211">
    <property type="taxonomic scope" value="Archaea"/>
</dbReference>
<dbReference type="InterPro" id="IPR003593">
    <property type="entry name" value="AAA+_ATPase"/>
</dbReference>
<dbReference type="AlphaFoldDB" id="B8GGV6"/>
<feature type="domain" description="ABC transporter" evidence="6">
    <location>
        <begin position="2"/>
        <end position="218"/>
    </location>
</feature>
<dbReference type="SMART" id="SM00382">
    <property type="entry name" value="AAA"/>
    <property type="match status" value="1"/>
</dbReference>
<dbReference type="GeneID" id="7271747"/>
<dbReference type="PANTHER" id="PTHR43553">
    <property type="entry name" value="HEAVY METAL TRANSPORTER"/>
    <property type="match status" value="1"/>
</dbReference>
<keyword evidence="8" id="KW-1185">Reference proteome</keyword>
<evidence type="ECO:0000259" key="6">
    <source>
        <dbReference type="PROSITE" id="PS50893"/>
    </source>
</evidence>
<dbReference type="InterPro" id="IPR015856">
    <property type="entry name" value="ABC_transpr_CbiO/EcfA_su"/>
</dbReference>
<dbReference type="CDD" id="cd03225">
    <property type="entry name" value="ABC_cobalt_CbiO_domain1"/>
    <property type="match status" value="1"/>
</dbReference>
<dbReference type="GO" id="GO:0043190">
    <property type="term" value="C:ATP-binding cassette (ABC) transporter complex"/>
    <property type="evidence" value="ECO:0007669"/>
    <property type="project" value="TreeGrafter"/>
</dbReference>
<evidence type="ECO:0000313" key="8">
    <source>
        <dbReference type="Proteomes" id="UP000002457"/>
    </source>
</evidence>
<keyword evidence="2" id="KW-0813">Transport</keyword>
<dbReference type="Gene3D" id="3.40.50.300">
    <property type="entry name" value="P-loop containing nucleotide triphosphate hydrolases"/>
    <property type="match status" value="1"/>
</dbReference>
<dbReference type="InterPro" id="IPR050095">
    <property type="entry name" value="ECF_ABC_transporter_ATP-bd"/>
</dbReference>
<evidence type="ECO:0000313" key="7">
    <source>
        <dbReference type="EMBL" id="ACL16361.1"/>
    </source>
</evidence>
<gene>
    <name evidence="7" type="ordered locus">Mpal_1013</name>
</gene>
<dbReference type="OrthoDB" id="18209at2157"/>
<dbReference type="InterPro" id="IPR003439">
    <property type="entry name" value="ABC_transporter-like_ATP-bd"/>
</dbReference>
<protein>
    <submittedName>
        <fullName evidence="7">ABC transporter related</fullName>
    </submittedName>
</protein>
<dbReference type="PROSITE" id="PS50893">
    <property type="entry name" value="ABC_TRANSPORTER_2"/>
    <property type="match status" value="1"/>
</dbReference>